<keyword evidence="7" id="KW-0243">Dynein</keyword>
<dbReference type="InterPro" id="IPR050687">
    <property type="entry name" value="Dynein_IC"/>
</dbReference>
<dbReference type="SMART" id="SM00320">
    <property type="entry name" value="WD40"/>
    <property type="match status" value="3"/>
</dbReference>
<comment type="subcellular location">
    <subcellularLocation>
        <location evidence="1">Cytoplasm</location>
        <location evidence="1">Cytoskeleton</location>
        <location evidence="1">Cilium axoneme</location>
    </subcellularLocation>
</comment>
<evidence type="ECO:0000313" key="13">
    <source>
        <dbReference type="Proteomes" id="UP000324800"/>
    </source>
</evidence>
<gene>
    <name evidence="12" type="ORF">EZS28_010283</name>
</gene>
<keyword evidence="11" id="KW-0966">Cell projection</keyword>
<dbReference type="OrthoDB" id="366230at2759"/>
<keyword evidence="10" id="KW-0206">Cytoskeleton</keyword>
<evidence type="ECO:0000256" key="6">
    <source>
        <dbReference type="ARBA" id="ARBA00022737"/>
    </source>
</evidence>
<evidence type="ECO:0000256" key="3">
    <source>
        <dbReference type="ARBA" id="ARBA00022490"/>
    </source>
</evidence>
<evidence type="ECO:0000256" key="2">
    <source>
        <dbReference type="ARBA" id="ARBA00011059"/>
    </source>
</evidence>
<dbReference type="Pfam" id="PF00400">
    <property type="entry name" value="WD40"/>
    <property type="match status" value="1"/>
</dbReference>
<evidence type="ECO:0000256" key="4">
    <source>
        <dbReference type="ARBA" id="ARBA00022574"/>
    </source>
</evidence>
<organism evidence="12 13">
    <name type="scientific">Streblomastix strix</name>
    <dbReference type="NCBI Taxonomy" id="222440"/>
    <lineage>
        <taxon>Eukaryota</taxon>
        <taxon>Metamonada</taxon>
        <taxon>Preaxostyla</taxon>
        <taxon>Oxymonadida</taxon>
        <taxon>Streblomastigidae</taxon>
        <taxon>Streblomastix</taxon>
    </lineage>
</organism>
<accession>A0A5J4WIR8</accession>
<dbReference type="GO" id="GO:0036157">
    <property type="term" value="C:outer dynein arm"/>
    <property type="evidence" value="ECO:0007669"/>
    <property type="project" value="TreeGrafter"/>
</dbReference>
<keyword evidence="6" id="KW-0677">Repeat</keyword>
<dbReference type="GO" id="GO:0003341">
    <property type="term" value="P:cilium movement"/>
    <property type="evidence" value="ECO:0007669"/>
    <property type="project" value="TreeGrafter"/>
</dbReference>
<protein>
    <submittedName>
        <fullName evidence="12">Putative Dynein, 70 kDa intermediate chain, flagellar outer arm</fullName>
    </submittedName>
</protein>
<keyword evidence="9" id="KW-0505">Motor protein</keyword>
<evidence type="ECO:0000256" key="10">
    <source>
        <dbReference type="ARBA" id="ARBA00023212"/>
    </source>
</evidence>
<evidence type="ECO:0000313" key="12">
    <source>
        <dbReference type="EMBL" id="KAA6394195.1"/>
    </source>
</evidence>
<dbReference type="EMBL" id="SNRW01002013">
    <property type="protein sequence ID" value="KAA6394195.1"/>
    <property type="molecule type" value="Genomic_DNA"/>
</dbReference>
<keyword evidence="8" id="KW-0969">Cilium</keyword>
<dbReference type="GO" id="GO:0005874">
    <property type="term" value="C:microtubule"/>
    <property type="evidence" value="ECO:0007669"/>
    <property type="project" value="UniProtKB-KW"/>
</dbReference>
<comment type="similarity">
    <text evidence="2">Belongs to the dynein intermediate chain family.</text>
</comment>
<sequence length="342" mass="37601">VSWVASKTGTECASIATDSKVIWWDVRKLSEAVDTMELVNKADNQKVGGTCMDIEPQYGPAKFLVGTEQGMIMGCNRKVKATMKKSGVPFPAHVGPVCTVRRNPVSSRFFLTVGDVTAKVWDESLSTSPIFQTPFENQFLSCGCWSPTRPALFYTGSTSGIVTVWDLSRRRQSAKLLSMQATEHPQQSVTSLELHPLSRTLATGTSDGSVYIHEIPSTLCVPKNNERPEVLAILENESKRERATAEKFKELIAASKEKSAIGSGKGKEGIGESLYASAADKARDRTEKDKVSGKITYAVSEDEIAAAEKNFFKKMKEISERDEGVGDEELDFAQMAWRNNLK</sequence>
<keyword evidence="3" id="KW-0963">Cytoplasm</keyword>
<dbReference type="GO" id="GO:0045503">
    <property type="term" value="F:dynein light chain binding"/>
    <property type="evidence" value="ECO:0007669"/>
    <property type="project" value="TreeGrafter"/>
</dbReference>
<evidence type="ECO:0000256" key="1">
    <source>
        <dbReference type="ARBA" id="ARBA00004430"/>
    </source>
</evidence>
<dbReference type="Gene3D" id="2.130.10.10">
    <property type="entry name" value="YVTN repeat-like/Quinoprotein amine dehydrogenase"/>
    <property type="match status" value="1"/>
</dbReference>
<evidence type="ECO:0000256" key="11">
    <source>
        <dbReference type="ARBA" id="ARBA00023273"/>
    </source>
</evidence>
<evidence type="ECO:0000256" key="5">
    <source>
        <dbReference type="ARBA" id="ARBA00022701"/>
    </source>
</evidence>
<evidence type="ECO:0000256" key="9">
    <source>
        <dbReference type="ARBA" id="ARBA00023175"/>
    </source>
</evidence>
<dbReference type="InterPro" id="IPR015943">
    <property type="entry name" value="WD40/YVTN_repeat-like_dom_sf"/>
</dbReference>
<comment type="caution">
    <text evidence="12">The sequence shown here is derived from an EMBL/GenBank/DDBJ whole genome shotgun (WGS) entry which is preliminary data.</text>
</comment>
<dbReference type="Proteomes" id="UP000324800">
    <property type="component" value="Unassembled WGS sequence"/>
</dbReference>
<dbReference type="PANTHER" id="PTHR12442:SF7">
    <property type="entry name" value="DYNEIN AXONEMAL INTERMEDIATE CHAIN 2"/>
    <property type="match status" value="1"/>
</dbReference>
<evidence type="ECO:0000256" key="8">
    <source>
        <dbReference type="ARBA" id="ARBA00023069"/>
    </source>
</evidence>
<dbReference type="AlphaFoldDB" id="A0A5J4WIR8"/>
<dbReference type="PANTHER" id="PTHR12442">
    <property type="entry name" value="DYNEIN INTERMEDIATE CHAIN"/>
    <property type="match status" value="1"/>
</dbReference>
<dbReference type="GO" id="GO:0045504">
    <property type="term" value="F:dynein heavy chain binding"/>
    <property type="evidence" value="ECO:0007669"/>
    <property type="project" value="TreeGrafter"/>
</dbReference>
<reference evidence="12 13" key="1">
    <citation type="submission" date="2019-03" db="EMBL/GenBank/DDBJ databases">
        <title>Single cell metagenomics reveals metabolic interactions within the superorganism composed of flagellate Streblomastix strix and complex community of Bacteroidetes bacteria on its surface.</title>
        <authorList>
            <person name="Treitli S.C."/>
            <person name="Kolisko M."/>
            <person name="Husnik F."/>
            <person name="Keeling P."/>
            <person name="Hampl V."/>
        </authorList>
    </citation>
    <scope>NUCLEOTIDE SEQUENCE [LARGE SCALE GENOMIC DNA]</scope>
    <source>
        <strain evidence="12">ST1C</strain>
    </source>
</reference>
<feature type="non-terminal residue" evidence="12">
    <location>
        <position position="1"/>
    </location>
</feature>
<keyword evidence="5" id="KW-0493">Microtubule</keyword>
<name>A0A5J4WIR8_9EUKA</name>
<keyword evidence="4" id="KW-0853">WD repeat</keyword>
<evidence type="ECO:0000256" key="7">
    <source>
        <dbReference type="ARBA" id="ARBA00023017"/>
    </source>
</evidence>
<dbReference type="GO" id="GO:0036158">
    <property type="term" value="P:outer dynein arm assembly"/>
    <property type="evidence" value="ECO:0007669"/>
    <property type="project" value="TreeGrafter"/>
</dbReference>
<keyword evidence="12" id="KW-0282">Flagellum</keyword>
<proteinExistence type="inferred from homology"/>
<dbReference type="SUPFAM" id="SSF50978">
    <property type="entry name" value="WD40 repeat-like"/>
    <property type="match status" value="1"/>
</dbReference>
<dbReference type="InterPro" id="IPR036322">
    <property type="entry name" value="WD40_repeat_dom_sf"/>
</dbReference>
<dbReference type="InterPro" id="IPR001680">
    <property type="entry name" value="WD40_rpt"/>
</dbReference>